<dbReference type="CDD" id="cd08646">
    <property type="entry name" value="FMT_core_Met-tRNA-FMT_N"/>
    <property type="match status" value="1"/>
</dbReference>
<comment type="catalytic activity">
    <reaction evidence="7 8">
        <text>L-methionyl-tRNA(fMet) + (6R)-10-formyltetrahydrofolate = N-formyl-L-methionyl-tRNA(fMet) + (6S)-5,6,7,8-tetrahydrofolate + H(+)</text>
        <dbReference type="Rhea" id="RHEA:24380"/>
        <dbReference type="Rhea" id="RHEA-COMP:9952"/>
        <dbReference type="Rhea" id="RHEA-COMP:9953"/>
        <dbReference type="ChEBI" id="CHEBI:15378"/>
        <dbReference type="ChEBI" id="CHEBI:57453"/>
        <dbReference type="ChEBI" id="CHEBI:78530"/>
        <dbReference type="ChEBI" id="CHEBI:78844"/>
        <dbReference type="ChEBI" id="CHEBI:195366"/>
        <dbReference type="EC" id="2.1.2.9"/>
    </reaction>
</comment>
<dbReference type="InterPro" id="IPR037022">
    <property type="entry name" value="Formyl_trans_C_sf"/>
</dbReference>
<keyword evidence="12" id="KW-1185">Reference proteome</keyword>
<comment type="function">
    <text evidence="1 8">Attaches a formyl group to the free amino group of methionyl-tRNA(fMet). The formyl group appears to play a dual role in the initiator identity of N-formylmethionyl-tRNA by promoting its recognition by IF2 and preventing the misappropriation of this tRNA by the elongation apparatus.</text>
</comment>
<reference evidence="11 12" key="1">
    <citation type="submission" date="2019-02" db="EMBL/GenBank/DDBJ databases">
        <title>Genomic Encyclopedia of Type Strains, Phase IV (KMG-IV): sequencing the most valuable type-strain genomes for metagenomic binning, comparative biology and taxonomic classification.</title>
        <authorList>
            <person name="Goeker M."/>
        </authorList>
    </citation>
    <scope>NUCLEOTIDE SEQUENCE [LARGE SCALE GENOMIC DNA]</scope>
    <source>
        <strain evidence="11 12">DSM 43045</strain>
    </source>
</reference>
<dbReference type="InterPro" id="IPR044135">
    <property type="entry name" value="Met-tRNA-FMT_C"/>
</dbReference>
<dbReference type="NCBIfam" id="TIGR00460">
    <property type="entry name" value="fmt"/>
    <property type="match status" value="1"/>
</dbReference>
<dbReference type="PANTHER" id="PTHR11138">
    <property type="entry name" value="METHIONYL-TRNA FORMYLTRANSFERASE"/>
    <property type="match status" value="1"/>
</dbReference>
<proteinExistence type="inferred from homology"/>
<comment type="caution">
    <text evidence="11">The sequence shown here is derived from an EMBL/GenBank/DDBJ whole genome shotgun (WGS) entry which is preliminary data.</text>
</comment>
<dbReference type="CDD" id="cd08704">
    <property type="entry name" value="Met_tRNA_FMT_C"/>
    <property type="match status" value="1"/>
</dbReference>
<evidence type="ECO:0000256" key="4">
    <source>
        <dbReference type="ARBA" id="ARBA00016014"/>
    </source>
</evidence>
<dbReference type="Proteomes" id="UP000293289">
    <property type="component" value="Unassembled WGS sequence"/>
</dbReference>
<dbReference type="HAMAP" id="MF_00182">
    <property type="entry name" value="Formyl_trans"/>
    <property type="match status" value="1"/>
</dbReference>
<dbReference type="GO" id="GO:0005829">
    <property type="term" value="C:cytosol"/>
    <property type="evidence" value="ECO:0007669"/>
    <property type="project" value="TreeGrafter"/>
</dbReference>
<keyword evidence="5 8" id="KW-0808">Transferase</keyword>
<evidence type="ECO:0000256" key="5">
    <source>
        <dbReference type="ARBA" id="ARBA00022679"/>
    </source>
</evidence>
<evidence type="ECO:0000256" key="1">
    <source>
        <dbReference type="ARBA" id="ARBA00002606"/>
    </source>
</evidence>
<comment type="similarity">
    <text evidence="2 8">Belongs to the Fmt family.</text>
</comment>
<accession>A0A4Q7ME10</accession>
<evidence type="ECO:0000256" key="3">
    <source>
        <dbReference type="ARBA" id="ARBA00012261"/>
    </source>
</evidence>
<dbReference type="EMBL" id="SGWY01000002">
    <property type="protein sequence ID" value="RZS66191.1"/>
    <property type="molecule type" value="Genomic_DNA"/>
</dbReference>
<gene>
    <name evidence="8" type="primary">fmt</name>
    <name evidence="11" type="ORF">EV187_1910</name>
</gene>
<dbReference type="InterPro" id="IPR002376">
    <property type="entry name" value="Formyl_transf_N"/>
</dbReference>
<dbReference type="InterPro" id="IPR011034">
    <property type="entry name" value="Formyl_transferase-like_C_sf"/>
</dbReference>
<dbReference type="EC" id="2.1.2.9" evidence="3 8"/>
<sequence length="308" mass="31873">MQKLRLVFAGTPSAAVPSLERLASGPHEVVAAITRPAAPLGRRRVLTPSPVATSAVEHGIPVIEAARLGDDATGLVADLAPDLGVIVAYGGLVREPLLSTPRHGWINLHFSLLPAWRGAAPVQHALIAGDARTGASVFRLVPELDAGDVYGTRSVEVAPDATAGVLLDELAVDGADLLAEVVDAIAAGTATATPQEGAPTFAPKLGIDDARLDWTAPADAVRDRFRGVTPEPGAWTTLDDQRLKVLGVAVAPGSHPLAPGTLRLDGRRLLVGTGTEPLELVRVQPAGRTAMSAADWWRGAGRDGAVAR</sequence>
<dbReference type="Pfam" id="PF02911">
    <property type="entry name" value="Formyl_trans_C"/>
    <property type="match status" value="1"/>
</dbReference>
<evidence type="ECO:0000313" key="12">
    <source>
        <dbReference type="Proteomes" id="UP000293289"/>
    </source>
</evidence>
<evidence type="ECO:0000313" key="11">
    <source>
        <dbReference type="EMBL" id="RZS66191.1"/>
    </source>
</evidence>
<evidence type="ECO:0000256" key="2">
    <source>
        <dbReference type="ARBA" id="ARBA00010699"/>
    </source>
</evidence>
<feature type="domain" description="Formyl transferase N-terminal" evidence="9">
    <location>
        <begin position="6"/>
        <end position="181"/>
    </location>
</feature>
<dbReference type="InterPro" id="IPR036477">
    <property type="entry name" value="Formyl_transf_N_sf"/>
</dbReference>
<dbReference type="GO" id="GO:0004479">
    <property type="term" value="F:methionyl-tRNA formyltransferase activity"/>
    <property type="evidence" value="ECO:0007669"/>
    <property type="project" value="UniProtKB-UniRule"/>
</dbReference>
<keyword evidence="6 8" id="KW-0648">Protein biosynthesis</keyword>
<dbReference type="PANTHER" id="PTHR11138:SF5">
    <property type="entry name" value="METHIONYL-TRNA FORMYLTRANSFERASE, MITOCHONDRIAL"/>
    <property type="match status" value="1"/>
</dbReference>
<organism evidence="11 12">
    <name type="scientific">Agromyces ramosus</name>
    <dbReference type="NCBI Taxonomy" id="33879"/>
    <lineage>
        <taxon>Bacteria</taxon>
        <taxon>Bacillati</taxon>
        <taxon>Actinomycetota</taxon>
        <taxon>Actinomycetes</taxon>
        <taxon>Micrococcales</taxon>
        <taxon>Microbacteriaceae</taxon>
        <taxon>Agromyces</taxon>
    </lineage>
</organism>
<evidence type="ECO:0000256" key="7">
    <source>
        <dbReference type="ARBA" id="ARBA00048558"/>
    </source>
</evidence>
<protein>
    <recommendedName>
        <fullName evidence="4 8">Methionyl-tRNA formyltransferase</fullName>
        <ecNumber evidence="3 8">2.1.2.9</ecNumber>
    </recommendedName>
</protein>
<dbReference type="Gene3D" id="3.40.50.170">
    <property type="entry name" value="Formyl transferase, N-terminal domain"/>
    <property type="match status" value="1"/>
</dbReference>
<dbReference type="RefSeq" id="WP_130352801.1">
    <property type="nucleotide sequence ID" value="NZ_SGWY01000002.1"/>
</dbReference>
<feature type="domain" description="Formyl transferase C-terminal" evidence="10">
    <location>
        <begin position="208"/>
        <end position="300"/>
    </location>
</feature>
<dbReference type="InterPro" id="IPR005793">
    <property type="entry name" value="Formyl_trans_C"/>
</dbReference>
<dbReference type="Pfam" id="PF00551">
    <property type="entry name" value="Formyl_trans_N"/>
    <property type="match status" value="1"/>
</dbReference>
<evidence type="ECO:0000259" key="9">
    <source>
        <dbReference type="Pfam" id="PF00551"/>
    </source>
</evidence>
<name>A0A4Q7ME10_9MICO</name>
<evidence type="ECO:0000256" key="6">
    <source>
        <dbReference type="ARBA" id="ARBA00022917"/>
    </source>
</evidence>
<dbReference type="Gene3D" id="3.10.25.10">
    <property type="entry name" value="Formyl transferase, C-terminal domain"/>
    <property type="match status" value="1"/>
</dbReference>
<evidence type="ECO:0000256" key="8">
    <source>
        <dbReference type="HAMAP-Rule" id="MF_00182"/>
    </source>
</evidence>
<dbReference type="InterPro" id="IPR041711">
    <property type="entry name" value="Met-tRNA-FMT_N"/>
</dbReference>
<feature type="binding site" evidence="8">
    <location>
        <begin position="111"/>
        <end position="114"/>
    </location>
    <ligand>
        <name>(6S)-5,6,7,8-tetrahydrofolate</name>
        <dbReference type="ChEBI" id="CHEBI:57453"/>
    </ligand>
</feature>
<dbReference type="AlphaFoldDB" id="A0A4Q7ME10"/>
<dbReference type="InterPro" id="IPR005794">
    <property type="entry name" value="Fmt"/>
</dbReference>
<dbReference type="OrthoDB" id="9802815at2"/>
<dbReference type="SUPFAM" id="SSF50486">
    <property type="entry name" value="FMT C-terminal domain-like"/>
    <property type="match status" value="1"/>
</dbReference>
<evidence type="ECO:0000259" key="10">
    <source>
        <dbReference type="Pfam" id="PF02911"/>
    </source>
</evidence>
<dbReference type="SUPFAM" id="SSF53328">
    <property type="entry name" value="Formyltransferase"/>
    <property type="match status" value="1"/>
</dbReference>